<accession>A0ACC2V3R8</accession>
<dbReference type="Proteomes" id="UP001230649">
    <property type="component" value="Unassembled WGS sequence"/>
</dbReference>
<gene>
    <name evidence="1" type="ORF">QFC20_007062</name>
</gene>
<comment type="caution">
    <text evidence="1">The sequence shown here is derived from an EMBL/GenBank/DDBJ whole genome shotgun (WGS) entry which is preliminary data.</text>
</comment>
<keyword evidence="2" id="KW-1185">Reference proteome</keyword>
<sequence length="324" mass="36113">MTIDAEPPTSFRMNNGQSIPSVGLGTWQAKPGEVKDAVKYALSVGYRHIDGALIYQNEEEVGQGVKESGVPREEIFLTSKLWNTYHDRVSECLDQTLKSLGTDYLDLYLVHWPVRLVANDTSPLFPLNPDGSRATDRSWNQQETWRQMEEVLASGKVKAIGVSNFSIPYLEHLSQTWKVVPAINQVELHPYNPQHGLHEYCKSKGILLEAYCPLGSTNSPLLGDEELLRIAKKNGVSPATILISYQVNRGIVVLPKSVTAQRITDNLKTIKLDEDDMKVLNSMAANGKQQRVNTPLFGWDLGFHDWYGVGNKDAPNPEAVTVRG</sequence>
<name>A0ACC2V3R8_9TREE</name>
<evidence type="ECO:0000313" key="2">
    <source>
        <dbReference type="Proteomes" id="UP001230649"/>
    </source>
</evidence>
<reference evidence="1" key="1">
    <citation type="submission" date="2023-04" db="EMBL/GenBank/DDBJ databases">
        <title>Draft Genome sequencing of Naganishia species isolated from polar environments using Oxford Nanopore Technology.</title>
        <authorList>
            <person name="Leo P."/>
            <person name="Venkateswaran K."/>
        </authorList>
    </citation>
    <scope>NUCLEOTIDE SEQUENCE</scope>
    <source>
        <strain evidence="1">MNA-CCFEE 5262</strain>
    </source>
</reference>
<evidence type="ECO:0000313" key="1">
    <source>
        <dbReference type="EMBL" id="KAJ9093755.1"/>
    </source>
</evidence>
<protein>
    <submittedName>
        <fullName evidence="1">Uncharacterized protein</fullName>
    </submittedName>
</protein>
<proteinExistence type="predicted"/>
<dbReference type="EMBL" id="JASBWS010000149">
    <property type="protein sequence ID" value="KAJ9093755.1"/>
    <property type="molecule type" value="Genomic_DNA"/>
</dbReference>
<organism evidence="1 2">
    <name type="scientific">Naganishia adeliensis</name>
    <dbReference type="NCBI Taxonomy" id="92952"/>
    <lineage>
        <taxon>Eukaryota</taxon>
        <taxon>Fungi</taxon>
        <taxon>Dikarya</taxon>
        <taxon>Basidiomycota</taxon>
        <taxon>Agaricomycotina</taxon>
        <taxon>Tremellomycetes</taxon>
        <taxon>Filobasidiales</taxon>
        <taxon>Filobasidiaceae</taxon>
        <taxon>Naganishia</taxon>
    </lineage>
</organism>